<dbReference type="NCBIfam" id="TIGR00065">
    <property type="entry name" value="ftsZ"/>
    <property type="match status" value="1"/>
</dbReference>
<dbReference type="SMART" id="SM00864">
    <property type="entry name" value="Tubulin"/>
    <property type="match status" value="1"/>
</dbReference>
<feature type="binding site" evidence="4">
    <location>
        <position position="194"/>
    </location>
    <ligand>
        <name>GTP</name>
        <dbReference type="ChEBI" id="CHEBI:37565"/>
    </ligand>
</feature>
<dbReference type="GO" id="GO:0005737">
    <property type="term" value="C:cytoplasm"/>
    <property type="evidence" value="ECO:0007669"/>
    <property type="project" value="UniProtKB-SubCell"/>
</dbReference>
<dbReference type="CDD" id="cd02201">
    <property type="entry name" value="FtsZ_type1"/>
    <property type="match status" value="1"/>
</dbReference>
<comment type="subunit">
    <text evidence="4">Homodimer. Polymerizes to form a dynamic ring structure in a strictly GTP-dependent manner. Interacts directly with several other division proteins.</text>
</comment>
<evidence type="ECO:0000256" key="6">
    <source>
        <dbReference type="SAM" id="MobiDB-lite"/>
    </source>
</evidence>
<dbReference type="GO" id="GO:0000917">
    <property type="term" value="P:division septum assembly"/>
    <property type="evidence" value="ECO:0007669"/>
    <property type="project" value="UniProtKB-KW"/>
</dbReference>
<feature type="binding site" evidence="4">
    <location>
        <position position="147"/>
    </location>
    <ligand>
        <name>GTP</name>
        <dbReference type="ChEBI" id="CHEBI:37565"/>
    </ligand>
</feature>
<dbReference type="HAMAP" id="MF_00909">
    <property type="entry name" value="FtsZ"/>
    <property type="match status" value="1"/>
</dbReference>
<proteinExistence type="inferred from homology"/>
<dbReference type="PRINTS" id="PR00423">
    <property type="entry name" value="CELLDVISFTSZ"/>
</dbReference>
<dbReference type="RefSeq" id="WP_093200544.1">
    <property type="nucleotide sequence ID" value="NZ_FNGS01000003.1"/>
</dbReference>
<dbReference type="EMBL" id="FNGS01000003">
    <property type="protein sequence ID" value="SDL77974.1"/>
    <property type="molecule type" value="Genomic_DNA"/>
</dbReference>
<dbReference type="PANTHER" id="PTHR30314:SF3">
    <property type="entry name" value="MITOCHONDRIAL DIVISION PROTEIN FSZA"/>
    <property type="match status" value="1"/>
</dbReference>
<accession>A0A1G9MV21</accession>
<evidence type="ECO:0000256" key="3">
    <source>
        <dbReference type="ARBA" id="ARBA00023134"/>
    </source>
</evidence>
<evidence type="ECO:0000313" key="10">
    <source>
        <dbReference type="Proteomes" id="UP000198901"/>
    </source>
</evidence>
<feature type="binding site" evidence="4">
    <location>
        <begin position="116"/>
        <end position="118"/>
    </location>
    <ligand>
        <name>GTP</name>
        <dbReference type="ChEBI" id="CHEBI:37565"/>
    </ligand>
</feature>
<keyword evidence="3 4" id="KW-0342">GTP-binding</keyword>
<sequence>MLLDHNYSFSSVKHFRSYIKVFGVGGGGCNAVRHMFNHGIEDVDFIVCNTDRQSLDESPIDYKIQLGNQTVNQKGIGAGMDAKQGRLAAEESEAEIRKVLEDNTEMLFITAGMGGGTGTGAAPVIARIANDLNVLTVAIVTAPFDDEGEDKIEQAREGIRELQKYCDTVVVILNEKLLELYPDMTVDDAYAKADDVLANAARCISEIVTKSGKINSDMNDVKTILKGAGQAVIGLYSAEGEDRAVTCVEEALSSPLLDNRDIKGAKRILITISYSKENPMRMMEQKAITKFIEDRIGGKARLLKISPIPDDSLGKAMRFTIIAAGFDLPENSVYVRKLDERRPGEQKYPLESQPQSSQQPAGPYYSQQPQDTDDDLGPFEEDEPVNLVKTSVGHPDDHTRQLEKEIWQDDDASATTTRMIQEFTQKLAQPDPAWETELETPAYIRQNIPLADLTVILKGGKVNHYNLND</sequence>
<keyword evidence="4" id="KW-0963">Cytoplasm</keyword>
<dbReference type="Proteomes" id="UP000198901">
    <property type="component" value="Unassembled WGS sequence"/>
</dbReference>
<feature type="binding site" evidence="4">
    <location>
        <position position="151"/>
    </location>
    <ligand>
        <name>GTP</name>
        <dbReference type="ChEBI" id="CHEBI:37565"/>
    </ligand>
</feature>
<dbReference type="InterPro" id="IPR018316">
    <property type="entry name" value="Tubulin/FtsZ_2-layer-sand-dom"/>
</dbReference>
<comment type="subcellular location">
    <subcellularLocation>
        <location evidence="4">Cytoplasm</location>
    </subcellularLocation>
    <text evidence="4">Assembles at midcell at the inner surface of the cytoplasmic membrane.</text>
</comment>
<keyword evidence="10" id="KW-1185">Reference proteome</keyword>
<feature type="compositionally biased region" description="Acidic residues" evidence="6">
    <location>
        <begin position="371"/>
        <end position="381"/>
    </location>
</feature>
<evidence type="ECO:0000313" key="9">
    <source>
        <dbReference type="EMBL" id="SDL77974.1"/>
    </source>
</evidence>
<dbReference type="SMART" id="SM00865">
    <property type="entry name" value="Tubulin_C"/>
    <property type="match status" value="1"/>
</dbReference>
<gene>
    <name evidence="4" type="primary">ftsZ</name>
    <name evidence="9" type="ORF">SAMN04488090_1750</name>
</gene>
<evidence type="ECO:0000259" key="7">
    <source>
        <dbReference type="SMART" id="SM00864"/>
    </source>
</evidence>
<dbReference type="InterPro" id="IPR024757">
    <property type="entry name" value="FtsZ_C"/>
</dbReference>
<feature type="domain" description="Tubulin/FtsZ 2-layer sandwich" evidence="8">
    <location>
        <begin position="214"/>
        <end position="335"/>
    </location>
</feature>
<dbReference type="Gene3D" id="3.40.50.1440">
    <property type="entry name" value="Tubulin/FtsZ, GTPase domain"/>
    <property type="match status" value="1"/>
</dbReference>
<dbReference type="InterPro" id="IPR045061">
    <property type="entry name" value="FtsZ/CetZ"/>
</dbReference>
<dbReference type="GO" id="GO:0051258">
    <property type="term" value="P:protein polymerization"/>
    <property type="evidence" value="ECO:0007669"/>
    <property type="project" value="UniProtKB-UniRule"/>
</dbReference>
<dbReference type="InterPro" id="IPR003008">
    <property type="entry name" value="Tubulin_FtsZ_GTPase"/>
</dbReference>
<dbReference type="PANTHER" id="PTHR30314">
    <property type="entry name" value="CELL DIVISION PROTEIN FTSZ-RELATED"/>
    <property type="match status" value="1"/>
</dbReference>
<reference evidence="9 10" key="1">
    <citation type="submission" date="2016-10" db="EMBL/GenBank/DDBJ databases">
        <authorList>
            <person name="de Groot N.N."/>
        </authorList>
    </citation>
    <scope>NUCLEOTIDE SEQUENCE [LARGE SCALE GENOMIC DNA]</scope>
    <source>
        <strain evidence="9 10">DSM 21668</strain>
    </source>
</reference>
<keyword evidence="4 9" id="KW-0132">Cell division</keyword>
<evidence type="ECO:0000259" key="8">
    <source>
        <dbReference type="SMART" id="SM00865"/>
    </source>
</evidence>
<protein>
    <recommendedName>
        <fullName evidence="4 5">Cell division protein FtsZ</fullName>
    </recommendedName>
</protein>
<dbReference type="InterPro" id="IPR036525">
    <property type="entry name" value="Tubulin/FtsZ_GTPase_sf"/>
</dbReference>
<dbReference type="OrthoDB" id="9813375at2"/>
<dbReference type="GO" id="GO:0032153">
    <property type="term" value="C:cell division site"/>
    <property type="evidence" value="ECO:0007669"/>
    <property type="project" value="UniProtKB-UniRule"/>
</dbReference>
<organism evidence="9 10">
    <name type="scientific">Siphonobacter aquaeclarae</name>
    <dbReference type="NCBI Taxonomy" id="563176"/>
    <lineage>
        <taxon>Bacteria</taxon>
        <taxon>Pseudomonadati</taxon>
        <taxon>Bacteroidota</taxon>
        <taxon>Cytophagia</taxon>
        <taxon>Cytophagales</taxon>
        <taxon>Cytophagaceae</taxon>
        <taxon>Siphonobacter</taxon>
    </lineage>
</organism>
<evidence type="ECO:0000256" key="1">
    <source>
        <dbReference type="ARBA" id="ARBA00009690"/>
    </source>
</evidence>
<name>A0A1G9MV21_9BACT</name>
<keyword evidence="4" id="KW-0717">Septation</keyword>
<comment type="function">
    <text evidence="4">Essential cell division protein that forms a contractile ring structure (Z ring) at the future cell division site. The regulation of the ring assembly controls the timing and the location of cell division. One of the functions of the FtsZ ring is to recruit other cell division proteins to the septum to produce a new cell wall between the dividing cells. Binds GTP and shows GTPase activity.</text>
</comment>
<dbReference type="Pfam" id="PF00091">
    <property type="entry name" value="Tubulin"/>
    <property type="match status" value="1"/>
</dbReference>
<comment type="similarity">
    <text evidence="1 4">Belongs to the FtsZ family.</text>
</comment>
<keyword evidence="4" id="KW-0131">Cell cycle</keyword>
<dbReference type="GO" id="GO:0005525">
    <property type="term" value="F:GTP binding"/>
    <property type="evidence" value="ECO:0007669"/>
    <property type="project" value="UniProtKB-UniRule"/>
</dbReference>
<dbReference type="SUPFAM" id="SSF52490">
    <property type="entry name" value="Tubulin nucleotide-binding domain-like"/>
    <property type="match status" value="1"/>
</dbReference>
<feature type="domain" description="Tubulin/FtsZ GTPase" evidence="7">
    <location>
        <begin position="18"/>
        <end position="212"/>
    </location>
</feature>
<keyword evidence="2 4" id="KW-0547">Nucleotide-binding</keyword>
<dbReference type="Pfam" id="PF12327">
    <property type="entry name" value="FtsZ_C"/>
    <property type="match status" value="1"/>
</dbReference>
<evidence type="ECO:0000256" key="5">
    <source>
        <dbReference type="NCBIfam" id="TIGR00065"/>
    </source>
</evidence>
<feature type="binding site" evidence="4">
    <location>
        <begin position="26"/>
        <end position="30"/>
    </location>
    <ligand>
        <name>GTP</name>
        <dbReference type="ChEBI" id="CHEBI:37565"/>
    </ligand>
</feature>
<dbReference type="GO" id="GO:0043093">
    <property type="term" value="P:FtsZ-dependent cytokinesis"/>
    <property type="evidence" value="ECO:0007669"/>
    <property type="project" value="UniProtKB-UniRule"/>
</dbReference>
<dbReference type="AlphaFoldDB" id="A0A1G9MV21"/>
<feature type="region of interest" description="Disordered" evidence="6">
    <location>
        <begin position="341"/>
        <end position="381"/>
    </location>
</feature>
<evidence type="ECO:0000256" key="2">
    <source>
        <dbReference type="ARBA" id="ARBA00022741"/>
    </source>
</evidence>
<dbReference type="InterPro" id="IPR000158">
    <property type="entry name" value="Cell_div_FtsZ"/>
</dbReference>
<evidence type="ECO:0000256" key="4">
    <source>
        <dbReference type="HAMAP-Rule" id="MF_00909"/>
    </source>
</evidence>
<dbReference type="STRING" id="563176.SAMN04488090_1750"/>
<dbReference type="InterPro" id="IPR008280">
    <property type="entry name" value="Tub_FtsZ_C"/>
</dbReference>
<dbReference type="SUPFAM" id="SSF55307">
    <property type="entry name" value="Tubulin C-terminal domain-like"/>
    <property type="match status" value="1"/>
</dbReference>
<feature type="compositionally biased region" description="Low complexity" evidence="6">
    <location>
        <begin position="352"/>
        <end position="370"/>
    </location>
</feature>
<dbReference type="GO" id="GO:0003924">
    <property type="term" value="F:GTPase activity"/>
    <property type="evidence" value="ECO:0007669"/>
    <property type="project" value="UniProtKB-UniRule"/>
</dbReference>